<evidence type="ECO:0000256" key="8">
    <source>
        <dbReference type="ARBA" id="ARBA00023012"/>
    </source>
</evidence>
<dbReference type="EC" id="2.7.13.3" evidence="2"/>
<name>A0A7L7KRI1_9MOLU</name>
<dbReference type="AlphaFoldDB" id="A0A7L7KRI1"/>
<keyword evidence="3" id="KW-0597">Phosphoprotein</keyword>
<evidence type="ECO:0000313" key="10">
    <source>
        <dbReference type="EMBL" id="QMS85019.1"/>
    </source>
</evidence>
<dbReference type="InterPro" id="IPR036890">
    <property type="entry name" value="HATPase_C_sf"/>
</dbReference>
<dbReference type="InterPro" id="IPR004358">
    <property type="entry name" value="Sig_transdc_His_kin-like_C"/>
</dbReference>
<evidence type="ECO:0000256" key="7">
    <source>
        <dbReference type="ARBA" id="ARBA00022840"/>
    </source>
</evidence>
<dbReference type="PRINTS" id="PR00344">
    <property type="entry name" value="BCTRLSENSOR"/>
</dbReference>
<keyword evidence="6" id="KW-0418">Kinase</keyword>
<evidence type="ECO:0000256" key="6">
    <source>
        <dbReference type="ARBA" id="ARBA00022777"/>
    </source>
</evidence>
<dbReference type="PANTHER" id="PTHR43065">
    <property type="entry name" value="SENSOR HISTIDINE KINASE"/>
    <property type="match status" value="1"/>
</dbReference>
<dbReference type="GO" id="GO:0000160">
    <property type="term" value="P:phosphorelay signal transduction system"/>
    <property type="evidence" value="ECO:0007669"/>
    <property type="project" value="UniProtKB-KW"/>
</dbReference>
<evidence type="ECO:0000256" key="3">
    <source>
        <dbReference type="ARBA" id="ARBA00022553"/>
    </source>
</evidence>
<organism evidence="10 11">
    <name type="scientific">Candidatus Xianfuyuplasma coldseepsis</name>
    <dbReference type="NCBI Taxonomy" id="2782163"/>
    <lineage>
        <taxon>Bacteria</taxon>
        <taxon>Bacillati</taxon>
        <taxon>Mycoplasmatota</taxon>
        <taxon>Mollicutes</taxon>
        <taxon>Candidatus Izemoplasmatales</taxon>
        <taxon>Candidatus Izemoplasmataceae</taxon>
        <taxon>Candidatus Xianfuyuplasma</taxon>
    </lineage>
</organism>
<dbReference type="InterPro" id="IPR005467">
    <property type="entry name" value="His_kinase_dom"/>
</dbReference>
<dbReference type="RefSeq" id="WP_258878645.1">
    <property type="nucleotide sequence ID" value="NZ_CP048914.1"/>
</dbReference>
<dbReference type="GO" id="GO:0004673">
    <property type="term" value="F:protein histidine kinase activity"/>
    <property type="evidence" value="ECO:0007669"/>
    <property type="project" value="UniProtKB-EC"/>
</dbReference>
<evidence type="ECO:0000256" key="5">
    <source>
        <dbReference type="ARBA" id="ARBA00022741"/>
    </source>
</evidence>
<keyword evidence="5" id="KW-0547">Nucleotide-binding</keyword>
<dbReference type="Proteomes" id="UP000514720">
    <property type="component" value="Chromosome"/>
</dbReference>
<proteinExistence type="predicted"/>
<dbReference type="SMART" id="SM00387">
    <property type="entry name" value="HATPase_c"/>
    <property type="match status" value="1"/>
</dbReference>
<dbReference type="InterPro" id="IPR003594">
    <property type="entry name" value="HATPase_dom"/>
</dbReference>
<evidence type="ECO:0000313" key="11">
    <source>
        <dbReference type="Proteomes" id="UP000514720"/>
    </source>
</evidence>
<evidence type="ECO:0000256" key="4">
    <source>
        <dbReference type="ARBA" id="ARBA00022679"/>
    </source>
</evidence>
<keyword evidence="7 10" id="KW-0067">ATP-binding</keyword>
<protein>
    <recommendedName>
        <fullName evidence="2">histidine kinase</fullName>
        <ecNumber evidence="2">2.7.13.3</ecNumber>
    </recommendedName>
</protein>
<reference evidence="10 11" key="1">
    <citation type="submission" date="2020-02" db="EMBL/GenBank/DDBJ databases">
        <authorList>
            <person name="Zheng R.K."/>
            <person name="Sun C.M."/>
        </authorList>
    </citation>
    <scope>NUCLEOTIDE SEQUENCE [LARGE SCALE GENOMIC DNA]</scope>
    <source>
        <strain evidence="11">zrk13</strain>
    </source>
</reference>
<accession>A0A7L7KRI1</accession>
<dbReference type="EMBL" id="CP048914">
    <property type="protein sequence ID" value="QMS85019.1"/>
    <property type="molecule type" value="Genomic_DNA"/>
</dbReference>
<dbReference type="GO" id="GO:0005524">
    <property type="term" value="F:ATP binding"/>
    <property type="evidence" value="ECO:0007669"/>
    <property type="project" value="UniProtKB-KW"/>
</dbReference>
<keyword evidence="8" id="KW-0902">Two-component regulatory system</keyword>
<dbReference type="SUPFAM" id="SSF55874">
    <property type="entry name" value="ATPase domain of HSP90 chaperone/DNA topoisomerase II/histidine kinase"/>
    <property type="match status" value="1"/>
</dbReference>
<dbReference type="Gene3D" id="3.30.565.10">
    <property type="entry name" value="Histidine kinase-like ATPase, C-terminal domain"/>
    <property type="match status" value="1"/>
</dbReference>
<dbReference type="KEGG" id="xcl:G4Z02_04370"/>
<keyword evidence="11" id="KW-1185">Reference proteome</keyword>
<comment type="catalytic activity">
    <reaction evidence="1">
        <text>ATP + protein L-histidine = ADP + protein N-phospho-L-histidine.</text>
        <dbReference type="EC" id="2.7.13.3"/>
    </reaction>
</comment>
<evidence type="ECO:0000256" key="1">
    <source>
        <dbReference type="ARBA" id="ARBA00000085"/>
    </source>
</evidence>
<evidence type="ECO:0000259" key="9">
    <source>
        <dbReference type="PROSITE" id="PS50109"/>
    </source>
</evidence>
<feature type="domain" description="Histidine kinase" evidence="9">
    <location>
        <begin position="1"/>
        <end position="106"/>
    </location>
</feature>
<keyword evidence="4" id="KW-0808">Transferase</keyword>
<dbReference type="Pfam" id="PF02518">
    <property type="entry name" value="HATPase_c"/>
    <property type="match status" value="1"/>
</dbReference>
<dbReference type="PROSITE" id="PS50109">
    <property type="entry name" value="HIS_KIN"/>
    <property type="match status" value="1"/>
</dbReference>
<evidence type="ECO:0000256" key="2">
    <source>
        <dbReference type="ARBA" id="ARBA00012438"/>
    </source>
</evidence>
<dbReference type="PANTHER" id="PTHR43065:SF10">
    <property type="entry name" value="PEROXIDE STRESS-ACTIVATED HISTIDINE KINASE MAK3"/>
    <property type="match status" value="1"/>
</dbReference>
<sequence length="184" mass="20640">MNELSLHILDICQNSIKANASLIQIIITEDTIKNTYIIEIHDNGFGMNEKTLSEVADPFFTTRTTRSVGMGVSLFKMAAEMAGGTFNITSKVNQGTSVIAQFEHNHIDRAPLGSIEDTLAILLMNEAAIDIYYKHICNHKEYVLDTREIKNVLNGIPLADYDVIMWVKNNIKEGITTIHKEEAR</sequence>
<gene>
    <name evidence="10" type="ORF">G4Z02_04370</name>
</gene>